<proteinExistence type="predicted"/>
<dbReference type="Proteomes" id="UP001500630">
    <property type="component" value="Unassembled WGS sequence"/>
</dbReference>
<name>A0ABP6X114_9ACTN</name>
<dbReference type="EMBL" id="BAABDQ010000009">
    <property type="protein sequence ID" value="GAA3559793.1"/>
    <property type="molecule type" value="Genomic_DNA"/>
</dbReference>
<sequence>MSIWNPVNWTDKIYEQHLSSNEIDNLGRALEDWADNHPLADRPLIYINQSESESVGLSPRDLAHAVQDESSPLHKPVLHIFAVGLSAYTGVGDPLEQVVETLSEDVRKWQDDHG</sequence>
<protein>
    <submittedName>
        <fullName evidence="1">Uncharacterized protein</fullName>
    </submittedName>
</protein>
<evidence type="ECO:0000313" key="2">
    <source>
        <dbReference type="Proteomes" id="UP001500630"/>
    </source>
</evidence>
<evidence type="ECO:0000313" key="1">
    <source>
        <dbReference type="EMBL" id="GAA3559793.1"/>
    </source>
</evidence>
<comment type="caution">
    <text evidence="1">The sequence shown here is derived from an EMBL/GenBank/DDBJ whole genome shotgun (WGS) entry which is preliminary data.</text>
</comment>
<keyword evidence="2" id="KW-1185">Reference proteome</keyword>
<organism evidence="1 2">
    <name type="scientific">Nonomuraea rosea</name>
    <dbReference type="NCBI Taxonomy" id="638574"/>
    <lineage>
        <taxon>Bacteria</taxon>
        <taxon>Bacillati</taxon>
        <taxon>Actinomycetota</taxon>
        <taxon>Actinomycetes</taxon>
        <taxon>Streptosporangiales</taxon>
        <taxon>Streptosporangiaceae</taxon>
        <taxon>Nonomuraea</taxon>
    </lineage>
</organism>
<reference evidence="2" key="1">
    <citation type="journal article" date="2019" name="Int. J. Syst. Evol. Microbiol.">
        <title>The Global Catalogue of Microorganisms (GCM) 10K type strain sequencing project: providing services to taxonomists for standard genome sequencing and annotation.</title>
        <authorList>
            <consortium name="The Broad Institute Genomics Platform"/>
            <consortium name="The Broad Institute Genome Sequencing Center for Infectious Disease"/>
            <person name="Wu L."/>
            <person name="Ma J."/>
        </authorList>
    </citation>
    <scope>NUCLEOTIDE SEQUENCE [LARGE SCALE GENOMIC DNA]</scope>
    <source>
        <strain evidence="2">JCM 17326</strain>
    </source>
</reference>
<accession>A0ABP6X114</accession>
<gene>
    <name evidence="1" type="ORF">GCM10022419_045510</name>
</gene>